<gene>
    <name evidence="2" type="ORF">TBIB3V08_LOCUS1406</name>
</gene>
<sequence>MSCAEISSNPYALKDGGSSADMSAWTSAGLQPTTGYYPYDPTLAAYGRNIKSIDIINQNYSYRSHDLTYEHVKVDLAAFLAVG</sequence>
<evidence type="ECO:0000256" key="1">
    <source>
        <dbReference type="SAM" id="MobiDB-lite"/>
    </source>
</evidence>
<reference evidence="2" key="1">
    <citation type="submission" date="2020-11" db="EMBL/GenBank/DDBJ databases">
        <authorList>
            <person name="Tran Van P."/>
        </authorList>
    </citation>
    <scope>NUCLEOTIDE SEQUENCE</scope>
</reference>
<feature type="compositionally biased region" description="Polar residues" evidence="1">
    <location>
        <begin position="1"/>
        <end position="10"/>
    </location>
</feature>
<protein>
    <submittedName>
        <fullName evidence="2">Uncharacterized protein</fullName>
    </submittedName>
</protein>
<feature type="region of interest" description="Disordered" evidence="1">
    <location>
        <begin position="1"/>
        <end position="22"/>
    </location>
</feature>
<dbReference type="EMBL" id="OD564535">
    <property type="protein sequence ID" value="CAD7438821.1"/>
    <property type="molecule type" value="Genomic_DNA"/>
</dbReference>
<evidence type="ECO:0000313" key="2">
    <source>
        <dbReference type="EMBL" id="CAD7438821.1"/>
    </source>
</evidence>
<proteinExistence type="predicted"/>
<name>A0A7R9EP47_9NEOP</name>
<organism evidence="2">
    <name type="scientific">Timema bartmani</name>
    <dbReference type="NCBI Taxonomy" id="61472"/>
    <lineage>
        <taxon>Eukaryota</taxon>
        <taxon>Metazoa</taxon>
        <taxon>Ecdysozoa</taxon>
        <taxon>Arthropoda</taxon>
        <taxon>Hexapoda</taxon>
        <taxon>Insecta</taxon>
        <taxon>Pterygota</taxon>
        <taxon>Neoptera</taxon>
        <taxon>Polyneoptera</taxon>
        <taxon>Phasmatodea</taxon>
        <taxon>Timematodea</taxon>
        <taxon>Timematoidea</taxon>
        <taxon>Timematidae</taxon>
        <taxon>Timema</taxon>
    </lineage>
</organism>
<dbReference type="AlphaFoldDB" id="A0A7R9EP47"/>
<accession>A0A7R9EP47</accession>